<accession>A0A8R1Z5F5</accession>
<reference evidence="3" key="1">
    <citation type="journal article" date="2008" name="Nat. Genet.">
        <title>The Pristionchus pacificus genome provides a unique perspective on nematode lifestyle and parasitism.</title>
        <authorList>
            <person name="Dieterich C."/>
            <person name="Clifton S.W."/>
            <person name="Schuster L.N."/>
            <person name="Chinwalla A."/>
            <person name="Delehaunty K."/>
            <person name="Dinkelacker I."/>
            <person name="Fulton L."/>
            <person name="Fulton R."/>
            <person name="Godfrey J."/>
            <person name="Minx P."/>
            <person name="Mitreva M."/>
            <person name="Roeseler W."/>
            <person name="Tian H."/>
            <person name="Witte H."/>
            <person name="Yang S.P."/>
            <person name="Wilson R.K."/>
            <person name="Sommer R.J."/>
        </authorList>
    </citation>
    <scope>NUCLEOTIDE SEQUENCE [LARGE SCALE GENOMIC DNA]</scope>
    <source>
        <strain evidence="3">PS312</strain>
    </source>
</reference>
<feature type="region of interest" description="Disordered" evidence="1">
    <location>
        <begin position="77"/>
        <end position="99"/>
    </location>
</feature>
<keyword evidence="3" id="KW-1185">Reference proteome</keyword>
<proteinExistence type="predicted"/>
<dbReference type="EnsemblMetazoa" id="PPA45266.1">
    <property type="protein sequence ID" value="PPA45266.1"/>
    <property type="gene ID" value="WBGene00283635"/>
</dbReference>
<evidence type="ECO:0000313" key="2">
    <source>
        <dbReference type="EnsemblMetazoa" id="PPA45266.1"/>
    </source>
</evidence>
<protein>
    <submittedName>
        <fullName evidence="2">Uncharacterized protein</fullName>
    </submittedName>
</protein>
<feature type="compositionally biased region" description="Polar residues" evidence="1">
    <location>
        <begin position="89"/>
        <end position="99"/>
    </location>
</feature>
<accession>A0A2A6CES4</accession>
<evidence type="ECO:0000313" key="3">
    <source>
        <dbReference type="Proteomes" id="UP000005239"/>
    </source>
</evidence>
<organism evidence="2 3">
    <name type="scientific">Pristionchus pacificus</name>
    <name type="common">Parasitic nematode worm</name>
    <dbReference type="NCBI Taxonomy" id="54126"/>
    <lineage>
        <taxon>Eukaryota</taxon>
        <taxon>Metazoa</taxon>
        <taxon>Ecdysozoa</taxon>
        <taxon>Nematoda</taxon>
        <taxon>Chromadorea</taxon>
        <taxon>Rhabditida</taxon>
        <taxon>Rhabditina</taxon>
        <taxon>Diplogasteromorpha</taxon>
        <taxon>Diplogasteroidea</taxon>
        <taxon>Neodiplogasteridae</taxon>
        <taxon>Pristionchus</taxon>
    </lineage>
</organism>
<name>A0A2A6CES4_PRIPA</name>
<evidence type="ECO:0000256" key="1">
    <source>
        <dbReference type="SAM" id="MobiDB-lite"/>
    </source>
</evidence>
<reference evidence="2" key="2">
    <citation type="submission" date="2022-06" db="UniProtKB">
        <authorList>
            <consortium name="EnsemblMetazoa"/>
        </authorList>
    </citation>
    <scope>IDENTIFICATION</scope>
    <source>
        <strain evidence="2">PS312</strain>
    </source>
</reference>
<dbReference type="AlphaFoldDB" id="A0A2A6CES4"/>
<sequence>MKLLLRIRRLGRSQGRRIGVASCGGSGRERRRIRRIYAGSSGPGHRRHLDNVCGARDSKFPPPVGHIKTATNQIAQTEKGPPGIKIKDQSSIIESITDQ</sequence>
<dbReference type="Proteomes" id="UP000005239">
    <property type="component" value="Unassembled WGS sequence"/>
</dbReference>
<gene>
    <name evidence="2" type="primary">WBGene00283635</name>
</gene>